<keyword evidence="2" id="KW-1185">Reference proteome</keyword>
<dbReference type="Proteomes" id="UP000198638">
    <property type="component" value="Unassembled WGS sequence"/>
</dbReference>
<evidence type="ECO:0000313" key="2">
    <source>
        <dbReference type="Proteomes" id="UP000198638"/>
    </source>
</evidence>
<dbReference type="EMBL" id="FNRQ01000001">
    <property type="protein sequence ID" value="SEA34968.1"/>
    <property type="molecule type" value="Genomic_DNA"/>
</dbReference>
<sequence>MPIQMTDRLRENLSWLVSNWETKQLQHISSFNEEFHAAILSVLVGNASRAELDLVIEGTRGKVADSYAHLLAVEPERIAKEPFIALRILGDISTELAQIANSR</sequence>
<proteinExistence type="predicted"/>
<name>A0A1H4AGS3_9BURK</name>
<gene>
    <name evidence="1" type="ORF">SAMN05192564_1011175</name>
</gene>
<reference evidence="2" key="1">
    <citation type="submission" date="2016-10" db="EMBL/GenBank/DDBJ databases">
        <authorList>
            <person name="Varghese N."/>
            <person name="Submissions S."/>
        </authorList>
    </citation>
    <scope>NUCLEOTIDE SEQUENCE [LARGE SCALE GENOMIC DNA]</scope>
    <source>
        <strain evidence="2">LMG 24000</strain>
    </source>
</reference>
<evidence type="ECO:0000313" key="1">
    <source>
        <dbReference type="EMBL" id="SEA34968.1"/>
    </source>
</evidence>
<dbReference type="RefSeq" id="WP_090530174.1">
    <property type="nucleotide sequence ID" value="NZ_FNRQ01000001.1"/>
</dbReference>
<protein>
    <submittedName>
        <fullName evidence="1">Uncharacterized protein</fullName>
    </submittedName>
</protein>
<accession>A0A1H4AGS3</accession>
<dbReference type="OrthoDB" id="9100213at2"/>
<dbReference type="AlphaFoldDB" id="A0A1H4AGS3"/>
<organism evidence="1 2">
    <name type="scientific">Paraburkholderia sartisoli</name>
    <dbReference type="NCBI Taxonomy" id="83784"/>
    <lineage>
        <taxon>Bacteria</taxon>
        <taxon>Pseudomonadati</taxon>
        <taxon>Pseudomonadota</taxon>
        <taxon>Betaproteobacteria</taxon>
        <taxon>Burkholderiales</taxon>
        <taxon>Burkholderiaceae</taxon>
        <taxon>Paraburkholderia</taxon>
    </lineage>
</organism>